<evidence type="ECO:0000259" key="2">
    <source>
        <dbReference type="Pfam" id="PF00144"/>
    </source>
</evidence>
<accession>A0ABN2M9L1</accession>
<sequence>MESITTETTTEGPPDEFHDSLEPERRLEPNAATRATAAAAAAIATGAWFSLSGAETSNASPNSATQHAVEGLVERGFPAALAAVTATGGKITGYAAGVADRDTGKAADADGYVRIGSNTKTYTVVVVLQLVEEGLIELDAPIDTYLPGLVHGEGIDGSVITVGSCCNTPLGFPSTPKLWRATSSGFRDVYTSPRDLRDAALETPGPFAPGERWEYINTGYIVLGLLVERVTQRPLFEQVNERIVERLGLEETYFPGVGERKIRGEHPKGYHTDATGKLVGISALDPSWGWSAGQVVPTPADLNRFMRGIRRRPRCNGRRHRTAVDDHRRR</sequence>
<name>A0ABN2M9L1_9MICO</name>
<dbReference type="InterPro" id="IPR050491">
    <property type="entry name" value="AmpC-like"/>
</dbReference>
<dbReference type="SUPFAM" id="SSF56601">
    <property type="entry name" value="beta-lactamase/transpeptidase-like"/>
    <property type="match status" value="1"/>
</dbReference>
<dbReference type="Gene3D" id="3.40.710.10">
    <property type="entry name" value="DD-peptidase/beta-lactamase superfamily"/>
    <property type="match status" value="1"/>
</dbReference>
<gene>
    <name evidence="3" type="ORF">GCM10009749_26990</name>
</gene>
<feature type="compositionally biased region" description="Basic and acidic residues" evidence="1">
    <location>
        <begin position="15"/>
        <end position="28"/>
    </location>
</feature>
<feature type="domain" description="Beta-lactamase-related" evidence="2">
    <location>
        <begin position="68"/>
        <end position="318"/>
    </location>
</feature>
<dbReference type="PANTHER" id="PTHR46825:SF7">
    <property type="entry name" value="D-ALANYL-D-ALANINE CARBOXYPEPTIDASE"/>
    <property type="match status" value="1"/>
</dbReference>
<comment type="caution">
    <text evidence="3">The sequence shown here is derived from an EMBL/GenBank/DDBJ whole genome shotgun (WGS) entry which is preliminary data.</text>
</comment>
<dbReference type="InterPro" id="IPR001466">
    <property type="entry name" value="Beta-lactam-related"/>
</dbReference>
<dbReference type="Proteomes" id="UP001500002">
    <property type="component" value="Unassembled WGS sequence"/>
</dbReference>
<organism evidence="3 4">
    <name type="scientific">Agromyces neolithicus</name>
    <dbReference type="NCBI Taxonomy" id="269420"/>
    <lineage>
        <taxon>Bacteria</taxon>
        <taxon>Bacillati</taxon>
        <taxon>Actinomycetota</taxon>
        <taxon>Actinomycetes</taxon>
        <taxon>Micrococcales</taxon>
        <taxon>Microbacteriaceae</taxon>
        <taxon>Agromyces</taxon>
    </lineage>
</organism>
<evidence type="ECO:0000313" key="4">
    <source>
        <dbReference type="Proteomes" id="UP001500002"/>
    </source>
</evidence>
<proteinExistence type="predicted"/>
<dbReference type="PANTHER" id="PTHR46825">
    <property type="entry name" value="D-ALANYL-D-ALANINE-CARBOXYPEPTIDASE/ENDOPEPTIDASE AMPH"/>
    <property type="match status" value="1"/>
</dbReference>
<protein>
    <recommendedName>
        <fullName evidence="2">Beta-lactamase-related domain-containing protein</fullName>
    </recommendedName>
</protein>
<evidence type="ECO:0000313" key="3">
    <source>
        <dbReference type="EMBL" id="GAA1815772.1"/>
    </source>
</evidence>
<keyword evidence="4" id="KW-1185">Reference proteome</keyword>
<feature type="region of interest" description="Disordered" evidence="1">
    <location>
        <begin position="1"/>
        <end position="32"/>
    </location>
</feature>
<dbReference type="EMBL" id="BAAANJ010000011">
    <property type="protein sequence ID" value="GAA1815772.1"/>
    <property type="molecule type" value="Genomic_DNA"/>
</dbReference>
<feature type="compositionally biased region" description="Low complexity" evidence="1">
    <location>
        <begin position="1"/>
        <end position="11"/>
    </location>
</feature>
<dbReference type="InterPro" id="IPR012338">
    <property type="entry name" value="Beta-lactam/transpept-like"/>
</dbReference>
<dbReference type="Pfam" id="PF00144">
    <property type="entry name" value="Beta-lactamase"/>
    <property type="match status" value="1"/>
</dbReference>
<dbReference type="RefSeq" id="WP_344296843.1">
    <property type="nucleotide sequence ID" value="NZ_BAAANJ010000011.1"/>
</dbReference>
<reference evidence="3 4" key="1">
    <citation type="journal article" date="2019" name="Int. J. Syst. Evol. Microbiol.">
        <title>The Global Catalogue of Microorganisms (GCM) 10K type strain sequencing project: providing services to taxonomists for standard genome sequencing and annotation.</title>
        <authorList>
            <consortium name="The Broad Institute Genomics Platform"/>
            <consortium name="The Broad Institute Genome Sequencing Center for Infectious Disease"/>
            <person name="Wu L."/>
            <person name="Ma J."/>
        </authorList>
    </citation>
    <scope>NUCLEOTIDE SEQUENCE [LARGE SCALE GENOMIC DNA]</scope>
    <source>
        <strain evidence="3 4">JCM 14322</strain>
    </source>
</reference>
<evidence type="ECO:0000256" key="1">
    <source>
        <dbReference type="SAM" id="MobiDB-lite"/>
    </source>
</evidence>